<dbReference type="Gene3D" id="1.10.287.1120">
    <property type="entry name" value="Bipartite methylase S protein"/>
    <property type="match status" value="1"/>
</dbReference>
<dbReference type="Pfam" id="PF01420">
    <property type="entry name" value="Methylase_S"/>
    <property type="match status" value="1"/>
</dbReference>
<organism evidence="5 6">
    <name type="scientific">Plasticicumulans lactativorans</name>
    <dbReference type="NCBI Taxonomy" id="1133106"/>
    <lineage>
        <taxon>Bacteria</taxon>
        <taxon>Pseudomonadati</taxon>
        <taxon>Pseudomonadota</taxon>
        <taxon>Gammaproteobacteria</taxon>
        <taxon>Candidatus Competibacteraceae</taxon>
        <taxon>Plasticicumulans</taxon>
    </lineage>
</organism>
<dbReference type="InterPro" id="IPR000055">
    <property type="entry name" value="Restrct_endonuc_typeI_TRD"/>
</dbReference>
<dbReference type="RefSeq" id="WP_132545328.1">
    <property type="nucleotide sequence ID" value="NZ_SLWY01000025.1"/>
</dbReference>
<dbReference type="Gene3D" id="3.90.220.20">
    <property type="entry name" value="DNA methylase specificity domains"/>
    <property type="match status" value="2"/>
</dbReference>
<name>A0A4R2KWU4_9GAMM</name>
<accession>A0A4R2KWU4</accession>
<dbReference type="GO" id="GO:0009307">
    <property type="term" value="P:DNA restriction-modification system"/>
    <property type="evidence" value="ECO:0007669"/>
    <property type="project" value="UniProtKB-KW"/>
</dbReference>
<protein>
    <submittedName>
        <fullName evidence="5">Type I restriction enzyme S subunit</fullName>
    </submittedName>
</protein>
<feature type="domain" description="Type I restriction modification DNA specificity" evidence="4">
    <location>
        <begin position="44"/>
        <end position="198"/>
    </location>
</feature>
<sequence length="443" mass="49015">MDGDALPDDWRWTTLGEVADPNSRAVVTGPFGSNIGSRFFVDSGVPVIRGNNLTTDAQRFVDDGFVFVTEEKADELRNCDAIADDLVFTAAGSLGQVGLIPKTARFPRYIISNKQLRARLDRKQIDPLFAFYWFSSKKMVAYVQQRNTGSSVPLINLSVLRSLPLPLPPLPEQRAIAHILGTLDDKIELNRRMSETLEAMAHALFKSWFVDFDPVRAKMEGRAPGLPKHLAELFPARLVDSELGEIPEGWEVGSIYKIADVVYGAPFASANFNTEGRGEPLIRIRDLTNESPGVWTPEVHPKGYKVRAGDVVVGMDGEFRAYLWGGAEAWLNQRVCVFVPKGGASAAFVRNSIMEPLAQVEATETATTVIHLGKGDIDRFRVVVPKARPVAAFNEHCQPWYERIVAAKQESRNLAALRDAMLPKLISGEIRVNDAEKFVARAV</sequence>
<keyword evidence="2" id="KW-0680">Restriction system</keyword>
<dbReference type="GO" id="GO:0003677">
    <property type="term" value="F:DNA binding"/>
    <property type="evidence" value="ECO:0007669"/>
    <property type="project" value="UniProtKB-KW"/>
</dbReference>
<dbReference type="OrthoDB" id="9798929at2"/>
<evidence type="ECO:0000256" key="2">
    <source>
        <dbReference type="ARBA" id="ARBA00022747"/>
    </source>
</evidence>
<evidence type="ECO:0000313" key="5">
    <source>
        <dbReference type="EMBL" id="TCO77512.1"/>
    </source>
</evidence>
<dbReference type="Proteomes" id="UP000295765">
    <property type="component" value="Unassembled WGS sequence"/>
</dbReference>
<keyword evidence="3" id="KW-0238">DNA-binding</keyword>
<evidence type="ECO:0000256" key="3">
    <source>
        <dbReference type="ARBA" id="ARBA00023125"/>
    </source>
</evidence>
<proteinExistence type="inferred from homology"/>
<evidence type="ECO:0000259" key="4">
    <source>
        <dbReference type="Pfam" id="PF01420"/>
    </source>
</evidence>
<dbReference type="InterPro" id="IPR044946">
    <property type="entry name" value="Restrct_endonuc_typeI_TRD_sf"/>
</dbReference>
<dbReference type="SUPFAM" id="SSF116734">
    <property type="entry name" value="DNA methylase specificity domain"/>
    <property type="match status" value="2"/>
</dbReference>
<keyword evidence="6" id="KW-1185">Reference proteome</keyword>
<dbReference type="PANTHER" id="PTHR30408">
    <property type="entry name" value="TYPE-1 RESTRICTION ENZYME ECOKI SPECIFICITY PROTEIN"/>
    <property type="match status" value="1"/>
</dbReference>
<comment type="caution">
    <text evidence="5">The sequence shown here is derived from an EMBL/GenBank/DDBJ whole genome shotgun (WGS) entry which is preliminary data.</text>
</comment>
<reference evidence="5 6" key="1">
    <citation type="submission" date="2019-03" db="EMBL/GenBank/DDBJ databases">
        <title>Genomic Encyclopedia of Type Strains, Phase IV (KMG-IV): sequencing the most valuable type-strain genomes for metagenomic binning, comparative biology and taxonomic classification.</title>
        <authorList>
            <person name="Goeker M."/>
        </authorList>
    </citation>
    <scope>NUCLEOTIDE SEQUENCE [LARGE SCALE GENOMIC DNA]</scope>
    <source>
        <strain evidence="5 6">DSM 25287</strain>
    </source>
</reference>
<dbReference type="CDD" id="cd17257">
    <property type="entry name" value="RMtype1_S_EcoBI-TRD1-CR1_like"/>
    <property type="match status" value="1"/>
</dbReference>
<dbReference type="EMBL" id="SLWY01000025">
    <property type="protein sequence ID" value="TCO77512.1"/>
    <property type="molecule type" value="Genomic_DNA"/>
</dbReference>
<dbReference type="AlphaFoldDB" id="A0A4R2KWU4"/>
<dbReference type="InterPro" id="IPR052021">
    <property type="entry name" value="Type-I_RS_S_subunit"/>
</dbReference>
<dbReference type="PANTHER" id="PTHR30408:SF13">
    <property type="entry name" value="TYPE I RESTRICTION ENZYME HINDI SPECIFICITY SUBUNIT"/>
    <property type="match status" value="1"/>
</dbReference>
<evidence type="ECO:0000313" key="6">
    <source>
        <dbReference type="Proteomes" id="UP000295765"/>
    </source>
</evidence>
<gene>
    <name evidence="5" type="ORF">EV699_12514</name>
</gene>
<evidence type="ECO:0000256" key="1">
    <source>
        <dbReference type="ARBA" id="ARBA00010923"/>
    </source>
</evidence>
<comment type="similarity">
    <text evidence="1">Belongs to the type-I restriction system S methylase family.</text>
</comment>